<feature type="domain" description="Peptidase U32 collagenase" evidence="1">
    <location>
        <begin position="378"/>
        <end position="493"/>
    </location>
</feature>
<gene>
    <name evidence="2" type="ORF">KDW03_06800</name>
</gene>
<dbReference type="InterPro" id="IPR051454">
    <property type="entry name" value="RNA/ubiquinone_mod_enzymes"/>
</dbReference>
<dbReference type="Proteomes" id="UP001056539">
    <property type="component" value="Chromosome"/>
</dbReference>
<organism evidence="2 3">
    <name type="scientific">Thermospira aquatica</name>
    <dbReference type="NCBI Taxonomy" id="2828656"/>
    <lineage>
        <taxon>Bacteria</taxon>
        <taxon>Pseudomonadati</taxon>
        <taxon>Spirochaetota</taxon>
        <taxon>Spirochaetia</taxon>
        <taxon>Brevinematales</taxon>
        <taxon>Thermospiraceae</taxon>
        <taxon>Thermospira</taxon>
    </lineage>
</organism>
<dbReference type="SUPFAM" id="SSF51395">
    <property type="entry name" value="FMN-linked oxidoreductases"/>
    <property type="match status" value="1"/>
</dbReference>
<dbReference type="RefSeq" id="WP_271434335.1">
    <property type="nucleotide sequence ID" value="NZ_CP073355.1"/>
</dbReference>
<sequence>MRNIELLAPAKDVVTAKAAIDAGADAVYIGGPAYSARMNAHNSLEDIAEVIHYAHGFHVRVYVTINTLLFDDELPVVEKLIHQLYEMGVDALIVQDMGILMLDLPPVPLFASTQCHITTPEKARFLEEVGFKRLILERNLSLSEIQAIREATTVELEAFVHGAICISYSGQCYLSYALGGRSGNRGQCAQPCRLSYQLFDRYHNPLGKPRYWLSPRDMCQIENLEALVDAGVTSFKIEGRLKDADYVTNVVAAYRQKLDEIRAKRGYPVRDTVEFGFQPELVKSFNRGFTSYWLQGKEKTTESVLSLYTQKSIGEYLGEVTFVNKSFFLLDRPHNVVAGDGICYFDWQKNLQGARVNTVKDGKIFSDGVAFIRRGYKIYRNHDEAFTRFLETHPPKRFVFVSFLLEELLHGVALTVTDESGLSVREDFPCEKNYAENPIQATEVISRQLGKLGNTPYRLKEFIFRWEKPLFIPIGVLNEWRRQMIHALHQQRIQSFTREEKRNVLPESITTPLADHEWDFRLNVLNEKARLFYEKYGFRVKEWGAEKGKDLTNCLVMTTRTCIRLELGLCERYTHYEGQGKECLKGIPEPLEPLYLATRYTLLRLEFDCQMCEMRVYLVSHTKR</sequence>
<accession>A0AAX3BAS5</accession>
<dbReference type="PANTHER" id="PTHR30217">
    <property type="entry name" value="PEPTIDASE U32 FAMILY"/>
    <property type="match status" value="1"/>
</dbReference>
<dbReference type="EMBL" id="CP073355">
    <property type="protein sequence ID" value="URA09210.1"/>
    <property type="molecule type" value="Genomic_DNA"/>
</dbReference>
<dbReference type="CDD" id="cd00945">
    <property type="entry name" value="Aldolase_Class_I"/>
    <property type="match status" value="1"/>
</dbReference>
<dbReference type="InterPro" id="IPR020988">
    <property type="entry name" value="Pept_U32_collagenase"/>
</dbReference>
<proteinExistence type="predicted"/>
<dbReference type="PANTHER" id="PTHR30217:SF10">
    <property type="entry name" value="23S RRNA 5-HYDROXYCYTIDINE C2501 SYNTHASE"/>
    <property type="match status" value="1"/>
</dbReference>
<reference evidence="2" key="2">
    <citation type="submission" date="2022-06" db="EMBL/GenBank/DDBJ databases">
        <title>Thermospira aquatica gen. nov., sp. nov.</title>
        <authorList>
            <person name="Ben Ali Gam Z."/>
            <person name="Labat M."/>
        </authorList>
    </citation>
    <scope>NUCLEOTIDE SEQUENCE</scope>
    <source>
        <strain evidence="2">F1F22</strain>
    </source>
</reference>
<dbReference type="Pfam" id="PF12392">
    <property type="entry name" value="DUF3656"/>
    <property type="match status" value="1"/>
</dbReference>
<keyword evidence="3" id="KW-1185">Reference proteome</keyword>
<name>A0AAX3BAS5_9SPIR</name>
<dbReference type="KEGG" id="taqu:KDW03_06800"/>
<evidence type="ECO:0000313" key="3">
    <source>
        <dbReference type="Proteomes" id="UP001056539"/>
    </source>
</evidence>
<dbReference type="Pfam" id="PF01136">
    <property type="entry name" value="Peptidase_U32"/>
    <property type="match status" value="1"/>
</dbReference>
<dbReference type="InterPro" id="IPR001539">
    <property type="entry name" value="Peptidase_U32"/>
</dbReference>
<evidence type="ECO:0000259" key="1">
    <source>
        <dbReference type="Pfam" id="PF12392"/>
    </source>
</evidence>
<reference evidence="2" key="1">
    <citation type="submission" date="2021-04" db="EMBL/GenBank/DDBJ databases">
        <authorList>
            <person name="Postec A."/>
        </authorList>
    </citation>
    <scope>NUCLEOTIDE SEQUENCE</scope>
    <source>
        <strain evidence="2">F1F22</strain>
    </source>
</reference>
<dbReference type="AlphaFoldDB" id="A0AAX3BAS5"/>
<evidence type="ECO:0000313" key="2">
    <source>
        <dbReference type="EMBL" id="URA09210.1"/>
    </source>
</evidence>
<dbReference type="PROSITE" id="PS01276">
    <property type="entry name" value="PEPTIDASE_U32"/>
    <property type="match status" value="1"/>
</dbReference>
<protein>
    <submittedName>
        <fullName evidence="2">U32 family peptidase</fullName>
    </submittedName>
</protein>